<sequence>MSSFTDSNFVKKLSELNNTQQSIQTLSLWLIHHRKHSKTITQVWLRELQKVRPSMRLIFMYLANDVIQNSKKKGPEFTRDFATVMTDAFASATKDAEEKTKKSVDRILNIWQERGVYSKNTIDKIKSGTGNQIIHKSALQDITERRKKKIEEYIPTYKKAISDIAAEINLKRGRDKKKVEEYVPVNKVKDHQSVDAAPPNKKKKKEEMLSLREEIELMSKDDTSGPPDAEELVKRLSDLEHSASSDAAVREKIAALPPEVSDVNHLAKIHDKESGVKLSRKVEDACILLSEYNFRLNAELEERKMVGKMLKDFIACQKEQLMSAEKKIEEYKKRLDKVTELVISLTCKMVDVDTLLGLDKMAQYIMKAFLVVQMKCFTLVSKCADIVLFHHHPSSITMMCAPIYMFEMNGHLCAGTSSAM</sequence>
<dbReference type="Gene3D" id="1.25.40.90">
    <property type="match status" value="1"/>
</dbReference>
<keyword evidence="2" id="KW-0539">Nucleus</keyword>
<comment type="subcellular location">
    <subcellularLocation>
        <location evidence="1">Nucleus</location>
    </subcellularLocation>
</comment>
<name>A0A6J7ZXU8_MYTCO</name>
<evidence type="ECO:0000256" key="1">
    <source>
        <dbReference type="ARBA" id="ARBA00004123"/>
    </source>
</evidence>
<keyword evidence="7" id="KW-1185">Reference proteome</keyword>
<reference evidence="6 7" key="1">
    <citation type="submission" date="2020-06" db="EMBL/GenBank/DDBJ databases">
        <authorList>
            <person name="Li R."/>
            <person name="Bekaert M."/>
        </authorList>
    </citation>
    <scope>NUCLEOTIDE SEQUENCE [LARGE SCALE GENOMIC DNA]</scope>
    <source>
        <strain evidence="7">wild</strain>
    </source>
</reference>
<dbReference type="CDD" id="cd17002">
    <property type="entry name" value="CID_RPRD1"/>
    <property type="match status" value="1"/>
</dbReference>
<evidence type="ECO:0000256" key="2">
    <source>
        <dbReference type="ARBA" id="ARBA00023242"/>
    </source>
</evidence>
<dbReference type="SUPFAM" id="SSF48464">
    <property type="entry name" value="ENTH/VHS domain"/>
    <property type="match status" value="1"/>
</dbReference>
<evidence type="ECO:0000313" key="6">
    <source>
        <dbReference type="EMBL" id="CAC5357518.1"/>
    </source>
</evidence>
<evidence type="ECO:0000256" key="3">
    <source>
        <dbReference type="ARBA" id="ARBA00034310"/>
    </source>
</evidence>
<keyword evidence="4" id="KW-0175">Coiled coil</keyword>
<dbReference type="Proteomes" id="UP000507470">
    <property type="component" value="Unassembled WGS sequence"/>
</dbReference>
<feature type="coiled-coil region" evidence="4">
    <location>
        <begin position="314"/>
        <end position="348"/>
    </location>
</feature>
<dbReference type="FunFam" id="1.25.40.90:FF:000007">
    <property type="entry name" value="Regulation of nuclear pre-mRNA domain-containing protein 1B"/>
    <property type="match status" value="1"/>
</dbReference>
<comment type="similarity">
    <text evidence="3">Belongs to the UPF0400 (RTT103) family.</text>
</comment>
<dbReference type="GO" id="GO:0097550">
    <property type="term" value="C:transcription preinitiation complex"/>
    <property type="evidence" value="ECO:0007669"/>
    <property type="project" value="UniProtKB-ARBA"/>
</dbReference>
<dbReference type="GO" id="GO:0031124">
    <property type="term" value="P:mRNA 3'-end processing"/>
    <property type="evidence" value="ECO:0007669"/>
    <property type="project" value="TreeGrafter"/>
</dbReference>
<dbReference type="GO" id="GO:0001111">
    <property type="term" value="P:RNA polymerase II promoter clearance"/>
    <property type="evidence" value="ECO:0007669"/>
    <property type="project" value="UniProtKB-ARBA"/>
</dbReference>
<evidence type="ECO:0000313" key="7">
    <source>
        <dbReference type="Proteomes" id="UP000507470"/>
    </source>
</evidence>
<dbReference type="GO" id="GO:0042802">
    <property type="term" value="F:identical protein binding"/>
    <property type="evidence" value="ECO:0007669"/>
    <property type="project" value="UniProtKB-ARBA"/>
</dbReference>
<feature type="domain" description="CID" evidence="5">
    <location>
        <begin position="1"/>
        <end position="133"/>
    </location>
</feature>
<dbReference type="PROSITE" id="PS51391">
    <property type="entry name" value="CID"/>
    <property type="match status" value="1"/>
</dbReference>
<dbReference type="AlphaFoldDB" id="A0A6J7ZXU8"/>
<dbReference type="EMBL" id="CACVKT020000204">
    <property type="protein sequence ID" value="CAC5357518.1"/>
    <property type="molecule type" value="Genomic_DNA"/>
</dbReference>
<dbReference type="InterPro" id="IPR008942">
    <property type="entry name" value="ENTH_VHS"/>
</dbReference>
<protein>
    <submittedName>
        <fullName evidence="6">RTT103</fullName>
    </submittedName>
</protein>
<dbReference type="InterPro" id="IPR006569">
    <property type="entry name" value="CID_dom"/>
</dbReference>
<evidence type="ECO:0000259" key="5">
    <source>
        <dbReference type="PROSITE" id="PS51391"/>
    </source>
</evidence>
<dbReference type="InterPro" id="IPR032337">
    <property type="entry name" value="RPRD1A/B_C"/>
</dbReference>
<dbReference type="PANTHER" id="PTHR12460">
    <property type="entry name" value="CYCLIN-DEPENDENT KINASE INHIBITOR-RELATED PROTEIN"/>
    <property type="match status" value="1"/>
</dbReference>
<dbReference type="Pfam" id="PF04818">
    <property type="entry name" value="CID"/>
    <property type="match status" value="1"/>
</dbReference>
<dbReference type="Gene3D" id="6.10.250.2560">
    <property type="match status" value="1"/>
</dbReference>
<dbReference type="PANTHER" id="PTHR12460:SF0">
    <property type="entry name" value="CID DOMAIN-CONTAINING PROTEIN-RELATED"/>
    <property type="match status" value="1"/>
</dbReference>
<evidence type="ECO:0000256" key="4">
    <source>
        <dbReference type="SAM" id="Coils"/>
    </source>
</evidence>
<dbReference type="GO" id="GO:0005654">
    <property type="term" value="C:nucleoplasm"/>
    <property type="evidence" value="ECO:0007669"/>
    <property type="project" value="UniProtKB-ARBA"/>
</dbReference>
<accession>A0A6J7ZXU8</accession>
<proteinExistence type="inferred from homology"/>
<dbReference type="GO" id="GO:0000993">
    <property type="term" value="F:RNA polymerase II complex binding"/>
    <property type="evidence" value="ECO:0007669"/>
    <property type="project" value="TreeGrafter"/>
</dbReference>
<gene>
    <name evidence="6" type="ORF">MCOR_1167</name>
</gene>
<organism evidence="6 7">
    <name type="scientific">Mytilus coruscus</name>
    <name type="common">Sea mussel</name>
    <dbReference type="NCBI Taxonomy" id="42192"/>
    <lineage>
        <taxon>Eukaryota</taxon>
        <taxon>Metazoa</taxon>
        <taxon>Spiralia</taxon>
        <taxon>Lophotrochozoa</taxon>
        <taxon>Mollusca</taxon>
        <taxon>Bivalvia</taxon>
        <taxon>Autobranchia</taxon>
        <taxon>Pteriomorphia</taxon>
        <taxon>Mytilida</taxon>
        <taxon>Mytiloidea</taxon>
        <taxon>Mytilidae</taxon>
        <taxon>Mytilinae</taxon>
        <taxon>Mytilus</taxon>
    </lineage>
</organism>
<dbReference type="SMART" id="SM00582">
    <property type="entry name" value="RPR"/>
    <property type="match status" value="1"/>
</dbReference>
<dbReference type="OrthoDB" id="10069473at2759"/>
<dbReference type="Pfam" id="PF16566">
    <property type="entry name" value="CREPT"/>
    <property type="match status" value="1"/>
</dbReference>